<evidence type="ECO:0000256" key="1">
    <source>
        <dbReference type="SAM" id="MobiDB-lite"/>
    </source>
</evidence>
<accession>A0A182U8E5</accession>
<feature type="compositionally biased region" description="Low complexity" evidence="1">
    <location>
        <begin position="221"/>
        <end position="234"/>
    </location>
</feature>
<dbReference type="VEuPathDB" id="VectorBase:AMEC015790"/>
<evidence type="ECO:0000313" key="2">
    <source>
        <dbReference type="EnsemblMetazoa" id="AMEC015790-PA"/>
    </source>
</evidence>
<organism evidence="2 3">
    <name type="scientific">Anopheles melas</name>
    <dbReference type="NCBI Taxonomy" id="34690"/>
    <lineage>
        <taxon>Eukaryota</taxon>
        <taxon>Metazoa</taxon>
        <taxon>Ecdysozoa</taxon>
        <taxon>Arthropoda</taxon>
        <taxon>Hexapoda</taxon>
        <taxon>Insecta</taxon>
        <taxon>Pterygota</taxon>
        <taxon>Neoptera</taxon>
        <taxon>Endopterygota</taxon>
        <taxon>Diptera</taxon>
        <taxon>Nematocera</taxon>
        <taxon>Culicoidea</taxon>
        <taxon>Culicidae</taxon>
        <taxon>Anophelinae</taxon>
        <taxon>Anopheles</taxon>
    </lineage>
</organism>
<evidence type="ECO:0000313" key="3">
    <source>
        <dbReference type="Proteomes" id="UP000075902"/>
    </source>
</evidence>
<name>A0A182U8E5_9DIPT</name>
<dbReference type="Proteomes" id="UP000075902">
    <property type="component" value="Unassembled WGS sequence"/>
</dbReference>
<feature type="region of interest" description="Disordered" evidence="1">
    <location>
        <begin position="221"/>
        <end position="245"/>
    </location>
</feature>
<dbReference type="AlphaFoldDB" id="A0A182U8E5"/>
<reference evidence="3" key="1">
    <citation type="submission" date="2014-01" db="EMBL/GenBank/DDBJ databases">
        <title>The Genome Sequence of Anopheles melas CM1001059_A (V2).</title>
        <authorList>
            <consortium name="The Broad Institute Genomics Platform"/>
            <person name="Neafsey D.E."/>
            <person name="Besansky N."/>
            <person name="Howell P."/>
            <person name="Walton C."/>
            <person name="Young S.K."/>
            <person name="Zeng Q."/>
            <person name="Gargeya S."/>
            <person name="Fitzgerald M."/>
            <person name="Haas B."/>
            <person name="Abouelleil A."/>
            <person name="Allen A.W."/>
            <person name="Alvarado L."/>
            <person name="Arachchi H.M."/>
            <person name="Berlin A.M."/>
            <person name="Chapman S.B."/>
            <person name="Gainer-Dewar J."/>
            <person name="Goldberg J."/>
            <person name="Griggs A."/>
            <person name="Gujja S."/>
            <person name="Hansen M."/>
            <person name="Howarth C."/>
            <person name="Imamovic A."/>
            <person name="Ireland A."/>
            <person name="Larimer J."/>
            <person name="McCowan C."/>
            <person name="Murphy C."/>
            <person name="Pearson M."/>
            <person name="Poon T.W."/>
            <person name="Priest M."/>
            <person name="Roberts A."/>
            <person name="Saif S."/>
            <person name="Shea T."/>
            <person name="Sisk P."/>
            <person name="Sykes S."/>
            <person name="Wortman J."/>
            <person name="Nusbaum C."/>
            <person name="Birren B."/>
        </authorList>
    </citation>
    <scope>NUCLEOTIDE SEQUENCE [LARGE SCALE GENOMIC DNA]</scope>
    <source>
        <strain evidence="3">CM1001059</strain>
    </source>
</reference>
<reference evidence="2" key="2">
    <citation type="submission" date="2020-05" db="UniProtKB">
        <authorList>
            <consortium name="EnsemblMetazoa"/>
        </authorList>
    </citation>
    <scope>IDENTIFICATION</scope>
    <source>
        <strain evidence="2">CM1001059</strain>
    </source>
</reference>
<keyword evidence="3" id="KW-1185">Reference proteome</keyword>
<proteinExistence type="predicted"/>
<dbReference type="EnsemblMetazoa" id="AMEC015790-RA">
    <property type="protein sequence ID" value="AMEC015790-PA"/>
    <property type="gene ID" value="AMEC015790"/>
</dbReference>
<sequence>MASNRGSILSPFYFLYIRLTSETNRSYQSTNRSFISRTFANSIWFRRAKLSPIISFALSVLLSTCSCRKLCTMSLNVCGKQQITVYIALYQSLVLFQSIFCPIVMSSISLRKDWSSWVTSASGFWCSRTTCANASMNSTHFSSTSDVNETSDAWLIVSGSLPTRLALSPWISFRMRIKSCGSRSLLVGSSEIRLLLFFTYTPITSMLYWWRAARTSFTSADRSSSFSSSSTSSTITWEGRKRTRL</sequence>
<protein>
    <submittedName>
        <fullName evidence="2">Uncharacterized protein</fullName>
    </submittedName>
</protein>